<dbReference type="InterPro" id="IPR018637">
    <property type="entry name" value="DUF2059"/>
</dbReference>
<organism evidence="3 4">
    <name type="scientific">Dokdonia ponticola</name>
    <dbReference type="NCBI Taxonomy" id="2041041"/>
    <lineage>
        <taxon>Bacteria</taxon>
        <taxon>Pseudomonadati</taxon>
        <taxon>Bacteroidota</taxon>
        <taxon>Flavobacteriia</taxon>
        <taxon>Flavobacteriales</taxon>
        <taxon>Flavobacteriaceae</taxon>
        <taxon>Dokdonia</taxon>
    </lineage>
</organism>
<dbReference type="Pfam" id="PF09832">
    <property type="entry name" value="DUF2059"/>
    <property type="match status" value="2"/>
</dbReference>
<feature type="chain" id="PRO_5045613597" evidence="1">
    <location>
        <begin position="19"/>
        <end position="177"/>
    </location>
</feature>
<evidence type="ECO:0000313" key="3">
    <source>
        <dbReference type="EMBL" id="MFC4633083.1"/>
    </source>
</evidence>
<accession>A0ABV9HSF2</accession>
<reference evidence="4" key="1">
    <citation type="journal article" date="2019" name="Int. J. Syst. Evol. Microbiol.">
        <title>The Global Catalogue of Microorganisms (GCM) 10K type strain sequencing project: providing services to taxonomists for standard genome sequencing and annotation.</title>
        <authorList>
            <consortium name="The Broad Institute Genomics Platform"/>
            <consortium name="The Broad Institute Genome Sequencing Center for Infectious Disease"/>
            <person name="Wu L."/>
            <person name="Ma J."/>
        </authorList>
    </citation>
    <scope>NUCLEOTIDE SEQUENCE [LARGE SCALE GENOMIC DNA]</scope>
    <source>
        <strain evidence="4">YJ-61-S</strain>
    </source>
</reference>
<name>A0ABV9HSF2_9FLAO</name>
<evidence type="ECO:0000313" key="4">
    <source>
        <dbReference type="Proteomes" id="UP001596043"/>
    </source>
</evidence>
<dbReference type="EMBL" id="JBHSFV010000002">
    <property type="protein sequence ID" value="MFC4633083.1"/>
    <property type="molecule type" value="Genomic_DNA"/>
</dbReference>
<gene>
    <name evidence="3" type="ORF">ACFO3O_04150</name>
</gene>
<evidence type="ECO:0000256" key="1">
    <source>
        <dbReference type="SAM" id="SignalP"/>
    </source>
</evidence>
<feature type="domain" description="DUF2059" evidence="2">
    <location>
        <begin position="122"/>
        <end position="160"/>
    </location>
</feature>
<feature type="domain" description="DUF2059" evidence="2">
    <location>
        <begin position="78"/>
        <end position="116"/>
    </location>
</feature>
<dbReference type="Proteomes" id="UP001596043">
    <property type="component" value="Unassembled WGS sequence"/>
</dbReference>
<feature type="signal peptide" evidence="1">
    <location>
        <begin position="1"/>
        <end position="18"/>
    </location>
</feature>
<protein>
    <submittedName>
        <fullName evidence="3">DUF2059 domain-containing protein</fullName>
    </submittedName>
</protein>
<proteinExistence type="predicted"/>
<evidence type="ECO:0000259" key="2">
    <source>
        <dbReference type="Pfam" id="PF09832"/>
    </source>
</evidence>
<keyword evidence="4" id="KW-1185">Reference proteome</keyword>
<keyword evidence="1" id="KW-0732">Signal</keyword>
<dbReference type="RefSeq" id="WP_379977270.1">
    <property type="nucleotide sequence ID" value="NZ_JBHSFV010000002.1"/>
</dbReference>
<comment type="caution">
    <text evidence="3">The sequence shown here is derived from an EMBL/GenBank/DDBJ whole genome shotgun (WGS) entry which is preliminary data.</text>
</comment>
<sequence length="177" mass="20272">MKKLLLALFFLSSLQFTAQESTYHQDVLRYLTMNGTANQYSAAIDQLFELLGRQYTSQNVPDTVWVELKKETTPELNKILNMLVSAYRGTYSQEDIQQMIAFYETPTGKQLLADKTALDYEQQKTASAFYNSPTGQKILTSEQQIARSVGEISEIWSRDLYRSIIDKLADKGFIMPQ</sequence>